<sequence length="269" mass="29426">MKDPIEEQPVEQYLKLAVDAARAAGKILIKTLGSVGRIEHKGAINLVTEMDVRSEELIKKKILKAYPEHQIMAEESDMPEKSAEFRWIIDPLDGTTNYAHGFPLFCVSIALEISGTIEVGAVYDPTRSDLFTAVRGGGAFLNGKKLAVSETTSVNNSLLATGFPYDLRESEANNVDNWNAMLPRAQAVRRAGSAALDLCYTACGRFDGFWELKLFPWDVAAGSLMVKEAGGEVTDMGGGPFSIYSKEILASNGRIHREMVEILGKGRRP</sequence>
<dbReference type="PRINTS" id="PR00377">
    <property type="entry name" value="IMPHPHTASES"/>
</dbReference>
<feature type="binding site" evidence="7">
    <location>
        <position position="218"/>
    </location>
    <ligand>
        <name>Mg(2+)</name>
        <dbReference type="ChEBI" id="CHEBI:18420"/>
        <label>1</label>
        <note>catalytic</note>
    </ligand>
</feature>
<evidence type="ECO:0000256" key="2">
    <source>
        <dbReference type="ARBA" id="ARBA00001946"/>
    </source>
</evidence>
<evidence type="ECO:0000256" key="3">
    <source>
        <dbReference type="ARBA" id="ARBA00009759"/>
    </source>
</evidence>
<comment type="similarity">
    <text evidence="3 8">Belongs to the inositol monophosphatase superfamily.</text>
</comment>
<dbReference type="InterPro" id="IPR033942">
    <property type="entry name" value="IMPase"/>
</dbReference>
<dbReference type="Gene3D" id="3.40.190.80">
    <property type="match status" value="1"/>
</dbReference>
<comment type="catalytic activity">
    <reaction evidence="1 8">
        <text>a myo-inositol phosphate + H2O = myo-inositol + phosphate</text>
        <dbReference type="Rhea" id="RHEA:24056"/>
        <dbReference type="ChEBI" id="CHEBI:15377"/>
        <dbReference type="ChEBI" id="CHEBI:17268"/>
        <dbReference type="ChEBI" id="CHEBI:43474"/>
        <dbReference type="ChEBI" id="CHEBI:84139"/>
        <dbReference type="EC" id="3.1.3.25"/>
    </reaction>
</comment>
<comment type="caution">
    <text evidence="9">The sequence shown here is derived from an EMBL/GenBank/DDBJ whole genome shotgun (WGS) entry which is preliminary data.</text>
</comment>
<dbReference type="Gene3D" id="3.30.540.10">
    <property type="entry name" value="Fructose-1,6-Bisphosphatase, subunit A, domain 1"/>
    <property type="match status" value="1"/>
</dbReference>
<dbReference type="GO" id="GO:0008934">
    <property type="term" value="F:inositol monophosphate 1-phosphatase activity"/>
    <property type="evidence" value="ECO:0007669"/>
    <property type="project" value="InterPro"/>
</dbReference>
<dbReference type="EC" id="3.1.3.25" evidence="8"/>
<dbReference type="GO" id="GO:0046872">
    <property type="term" value="F:metal ion binding"/>
    <property type="evidence" value="ECO:0007669"/>
    <property type="project" value="UniProtKB-KW"/>
</dbReference>
<keyword evidence="5 8" id="KW-0378">Hydrolase</keyword>
<dbReference type="PANTHER" id="PTHR20854:SF4">
    <property type="entry name" value="INOSITOL-1-MONOPHOSPHATASE-RELATED"/>
    <property type="match status" value="1"/>
</dbReference>
<protein>
    <recommendedName>
        <fullName evidence="8">Inositol-1-monophosphatase</fullName>
        <ecNumber evidence="8">3.1.3.25</ecNumber>
    </recommendedName>
</protein>
<proteinExistence type="inferred from homology"/>
<reference evidence="9 10" key="1">
    <citation type="journal article" date="2017" name="ISME J.">
        <title>Energy and carbon metabolisms in a deep terrestrial subsurface fluid microbial community.</title>
        <authorList>
            <person name="Momper L."/>
            <person name="Jungbluth S.P."/>
            <person name="Lee M.D."/>
            <person name="Amend J.P."/>
        </authorList>
    </citation>
    <scope>NUCLEOTIDE SEQUENCE [LARGE SCALE GENOMIC DNA]</scope>
    <source>
        <strain evidence="9">SURF_5</strain>
    </source>
</reference>
<dbReference type="PRINTS" id="PR01959">
    <property type="entry name" value="SBIMPHPHTASE"/>
</dbReference>
<dbReference type="AlphaFoldDB" id="A0A3A4NTJ2"/>
<dbReference type="FunFam" id="3.40.190.80:FF:000002">
    <property type="entry name" value="Inositol-1-monophosphatase"/>
    <property type="match status" value="1"/>
</dbReference>
<comment type="cofactor">
    <cofactor evidence="2 7 8">
        <name>Mg(2+)</name>
        <dbReference type="ChEBI" id="CHEBI:18420"/>
    </cofactor>
</comment>
<dbReference type="GO" id="GO:0046854">
    <property type="term" value="P:phosphatidylinositol phosphate biosynthetic process"/>
    <property type="evidence" value="ECO:0007669"/>
    <property type="project" value="InterPro"/>
</dbReference>
<evidence type="ECO:0000256" key="8">
    <source>
        <dbReference type="RuleBase" id="RU364068"/>
    </source>
</evidence>
<evidence type="ECO:0000256" key="5">
    <source>
        <dbReference type="ARBA" id="ARBA00022801"/>
    </source>
</evidence>
<dbReference type="PROSITE" id="PS00629">
    <property type="entry name" value="IMP_1"/>
    <property type="match status" value="1"/>
</dbReference>
<evidence type="ECO:0000256" key="7">
    <source>
        <dbReference type="PIRSR" id="PIRSR600760-2"/>
    </source>
</evidence>
<dbReference type="EMBL" id="QZKU01000042">
    <property type="protein sequence ID" value="RJP23863.1"/>
    <property type="molecule type" value="Genomic_DNA"/>
</dbReference>
<keyword evidence="6 7" id="KW-0460">Magnesium</keyword>
<evidence type="ECO:0000256" key="6">
    <source>
        <dbReference type="ARBA" id="ARBA00022842"/>
    </source>
</evidence>
<dbReference type="FunFam" id="3.30.540.10:FF:000003">
    <property type="entry name" value="Inositol-1-monophosphatase"/>
    <property type="match status" value="1"/>
</dbReference>
<dbReference type="InterPro" id="IPR000760">
    <property type="entry name" value="Inositol_monophosphatase-like"/>
</dbReference>
<feature type="binding site" evidence="7">
    <location>
        <position position="92"/>
    </location>
    <ligand>
        <name>Mg(2+)</name>
        <dbReference type="ChEBI" id="CHEBI:18420"/>
        <label>1</label>
        <note>catalytic</note>
    </ligand>
</feature>
<gene>
    <name evidence="9" type="ORF">C4520_05325</name>
</gene>
<evidence type="ECO:0000256" key="4">
    <source>
        <dbReference type="ARBA" id="ARBA00022723"/>
    </source>
</evidence>
<feature type="binding site" evidence="7">
    <location>
        <position position="93"/>
    </location>
    <ligand>
        <name>Mg(2+)</name>
        <dbReference type="ChEBI" id="CHEBI:18420"/>
        <label>2</label>
    </ligand>
</feature>
<dbReference type="Pfam" id="PF00459">
    <property type="entry name" value="Inositol_P"/>
    <property type="match status" value="1"/>
</dbReference>
<dbReference type="InterPro" id="IPR020550">
    <property type="entry name" value="Inositol_monophosphatase_CS"/>
</dbReference>
<dbReference type="GO" id="GO:0007165">
    <property type="term" value="P:signal transduction"/>
    <property type="evidence" value="ECO:0007669"/>
    <property type="project" value="TreeGrafter"/>
</dbReference>
<dbReference type="GO" id="GO:0006020">
    <property type="term" value="P:inositol metabolic process"/>
    <property type="evidence" value="ECO:0007669"/>
    <property type="project" value="TreeGrafter"/>
</dbReference>
<dbReference type="PANTHER" id="PTHR20854">
    <property type="entry name" value="INOSITOL MONOPHOSPHATASE"/>
    <property type="match status" value="1"/>
</dbReference>
<organism evidence="9 10">
    <name type="scientific">Abyssobacteria bacterium (strain SURF_5)</name>
    <dbReference type="NCBI Taxonomy" id="2093360"/>
    <lineage>
        <taxon>Bacteria</taxon>
        <taxon>Pseudomonadati</taxon>
        <taxon>Candidatus Hydrogenedentota</taxon>
        <taxon>Candidatus Abyssobacteria</taxon>
    </lineage>
</organism>
<dbReference type="InterPro" id="IPR020583">
    <property type="entry name" value="Inositol_monoP_metal-BS"/>
</dbReference>
<name>A0A3A4NTJ2_ABYX5</name>
<feature type="binding site" evidence="7">
    <location>
        <position position="74"/>
    </location>
    <ligand>
        <name>Mg(2+)</name>
        <dbReference type="ChEBI" id="CHEBI:18420"/>
        <label>1</label>
        <note>catalytic</note>
    </ligand>
</feature>
<evidence type="ECO:0000313" key="9">
    <source>
        <dbReference type="EMBL" id="RJP23863.1"/>
    </source>
</evidence>
<dbReference type="CDD" id="cd01639">
    <property type="entry name" value="IMPase"/>
    <property type="match status" value="1"/>
</dbReference>
<accession>A0A3A4NTJ2</accession>
<dbReference type="SUPFAM" id="SSF56655">
    <property type="entry name" value="Carbohydrate phosphatase"/>
    <property type="match status" value="1"/>
</dbReference>
<keyword evidence="4 7" id="KW-0479">Metal-binding</keyword>
<dbReference type="PROSITE" id="PS00630">
    <property type="entry name" value="IMP_2"/>
    <property type="match status" value="1"/>
</dbReference>
<evidence type="ECO:0000256" key="1">
    <source>
        <dbReference type="ARBA" id="ARBA00001033"/>
    </source>
</evidence>
<dbReference type="Proteomes" id="UP000265882">
    <property type="component" value="Unassembled WGS sequence"/>
</dbReference>
<evidence type="ECO:0000313" key="10">
    <source>
        <dbReference type="Proteomes" id="UP000265882"/>
    </source>
</evidence>
<dbReference type="InterPro" id="IPR022337">
    <property type="entry name" value="Inositol_monophosphatase_SuhB"/>
</dbReference>
<feature type="binding site" evidence="7">
    <location>
        <position position="90"/>
    </location>
    <ligand>
        <name>Mg(2+)</name>
        <dbReference type="ChEBI" id="CHEBI:18420"/>
        <label>2</label>
    </ligand>
</feature>